<comment type="pathway">
    <text evidence="2">Cell wall biogenesis; peptidoglycan biosynthesis.</text>
</comment>
<dbReference type="PANTHER" id="PTHR43783:SF2">
    <property type="entry name" value="UDP-N-ACETYLGLUCOSAMINE 1-CARBOXYVINYLTRANSFERASE 2"/>
    <property type="match status" value="1"/>
</dbReference>
<evidence type="ECO:0000313" key="17">
    <source>
        <dbReference type="Proteomes" id="UP000014243"/>
    </source>
</evidence>
<feature type="domain" description="Enolpyruvate transferase" evidence="15">
    <location>
        <begin position="7"/>
        <end position="143"/>
    </location>
</feature>
<sequence length="148" mass="15679">MEKMLIHGGKKLSGEVVIGGAKNSTVALIPAAILSRTPVTLDSVPHIQDVYNLMAILDDMNVKSDFTENVLTIDPTEINDVPLPNGKIKSLRASYYFMGALLGRFGKAIVGLPGGDDIGPRPIDQHIKGFEALGASVSNEHGAMAIKA</sequence>
<comment type="catalytic activity">
    <reaction evidence="14">
        <text>phosphoenolpyruvate + UDP-N-acetyl-alpha-D-glucosamine = UDP-N-acetyl-3-O-(1-carboxyvinyl)-alpha-D-glucosamine + phosphate</text>
        <dbReference type="Rhea" id="RHEA:18681"/>
        <dbReference type="ChEBI" id="CHEBI:43474"/>
        <dbReference type="ChEBI" id="CHEBI:57705"/>
        <dbReference type="ChEBI" id="CHEBI:58702"/>
        <dbReference type="ChEBI" id="CHEBI:68483"/>
        <dbReference type="EC" id="2.5.1.7"/>
    </reaction>
</comment>
<evidence type="ECO:0000256" key="4">
    <source>
        <dbReference type="ARBA" id="ARBA00022618"/>
    </source>
</evidence>
<keyword evidence="4" id="KW-0132">Cell division</keyword>
<dbReference type="InterPro" id="IPR013792">
    <property type="entry name" value="RNA3'P_cycl/enolpyr_Trfase_a/b"/>
</dbReference>
<dbReference type="InterPro" id="IPR050068">
    <property type="entry name" value="MurA_subfamily"/>
</dbReference>
<dbReference type="GO" id="GO:0008760">
    <property type="term" value="F:UDP-N-acetylglucosamine 1-carboxyvinyltransferase activity"/>
    <property type="evidence" value="ECO:0007669"/>
    <property type="project" value="UniProtKB-EC"/>
</dbReference>
<dbReference type="Pfam" id="PF00275">
    <property type="entry name" value="EPSP_synthase"/>
    <property type="match status" value="1"/>
</dbReference>
<evidence type="ECO:0000313" key="16">
    <source>
        <dbReference type="EMBL" id="EPC76667.1"/>
    </source>
</evidence>
<evidence type="ECO:0000256" key="1">
    <source>
        <dbReference type="ARBA" id="ARBA00004496"/>
    </source>
</evidence>
<keyword evidence="5 16" id="KW-0808">Transferase</keyword>
<dbReference type="InterPro" id="IPR001986">
    <property type="entry name" value="Enolpyruvate_Tfrase_dom"/>
</dbReference>
<dbReference type="GO" id="GO:0008360">
    <property type="term" value="P:regulation of cell shape"/>
    <property type="evidence" value="ECO:0007669"/>
    <property type="project" value="UniProtKB-KW"/>
</dbReference>
<keyword evidence="3" id="KW-0963">Cytoplasm</keyword>
<evidence type="ECO:0000256" key="14">
    <source>
        <dbReference type="ARBA" id="ARBA00047527"/>
    </source>
</evidence>
<gene>
    <name evidence="16" type="ORF">Lpp126_06827</name>
</gene>
<keyword evidence="9" id="KW-0961">Cell wall biogenesis/degradation</keyword>
<dbReference type="GO" id="GO:0051301">
    <property type="term" value="P:cell division"/>
    <property type="evidence" value="ECO:0007669"/>
    <property type="project" value="UniProtKB-KW"/>
</dbReference>
<feature type="non-terminal residue" evidence="16">
    <location>
        <position position="148"/>
    </location>
</feature>
<dbReference type="EC" id="2.5.1.7" evidence="11"/>
<evidence type="ECO:0000256" key="11">
    <source>
        <dbReference type="ARBA" id="ARBA00039108"/>
    </source>
</evidence>
<evidence type="ECO:0000256" key="6">
    <source>
        <dbReference type="ARBA" id="ARBA00022960"/>
    </source>
</evidence>
<proteinExistence type="inferred from homology"/>
<dbReference type="EMBL" id="ANKC01000484">
    <property type="protein sequence ID" value="EPC76667.1"/>
    <property type="molecule type" value="Genomic_DNA"/>
</dbReference>
<dbReference type="SUPFAM" id="SSF55205">
    <property type="entry name" value="EPT/RTPC-like"/>
    <property type="match status" value="1"/>
</dbReference>
<dbReference type="GO" id="GO:0005737">
    <property type="term" value="C:cytoplasm"/>
    <property type="evidence" value="ECO:0007669"/>
    <property type="project" value="UniProtKB-SubCell"/>
</dbReference>
<evidence type="ECO:0000259" key="15">
    <source>
        <dbReference type="Pfam" id="PF00275"/>
    </source>
</evidence>
<keyword evidence="6" id="KW-0133">Cell shape</keyword>
<evidence type="ECO:0000256" key="3">
    <source>
        <dbReference type="ARBA" id="ARBA00022490"/>
    </source>
</evidence>
<evidence type="ECO:0000256" key="8">
    <source>
        <dbReference type="ARBA" id="ARBA00023306"/>
    </source>
</evidence>
<comment type="caution">
    <text evidence="16">The sequence shown here is derived from an EMBL/GenBank/DDBJ whole genome shotgun (WGS) entry which is preliminary data.</text>
</comment>
<evidence type="ECO:0000256" key="10">
    <source>
        <dbReference type="ARBA" id="ARBA00038367"/>
    </source>
</evidence>
<evidence type="ECO:0000256" key="13">
    <source>
        <dbReference type="ARBA" id="ARBA00042842"/>
    </source>
</evidence>
<keyword evidence="7" id="KW-0573">Peptidoglycan synthesis</keyword>
<comment type="subcellular location">
    <subcellularLocation>
        <location evidence="1">Cytoplasm</location>
    </subcellularLocation>
</comment>
<dbReference type="Proteomes" id="UP000014243">
    <property type="component" value="Unassembled WGS sequence"/>
</dbReference>
<evidence type="ECO:0000256" key="5">
    <source>
        <dbReference type="ARBA" id="ARBA00022679"/>
    </source>
</evidence>
<comment type="similarity">
    <text evidence="10">Belongs to the EPSP synthase family. MurA subfamily.</text>
</comment>
<dbReference type="AlphaFoldDB" id="S2RET4"/>
<evidence type="ECO:0000256" key="12">
    <source>
        <dbReference type="ARBA" id="ARBA00039754"/>
    </source>
</evidence>
<accession>S2RET4</accession>
<dbReference type="GO" id="GO:0071555">
    <property type="term" value="P:cell wall organization"/>
    <property type="evidence" value="ECO:0007669"/>
    <property type="project" value="UniProtKB-KW"/>
</dbReference>
<reference evidence="16 17" key="1">
    <citation type="journal article" date="2013" name="PLoS ONE">
        <title>Lactobacillus paracasei comparative genomics: towards species pan-genome definition and exploitation of diversity.</title>
        <authorList>
            <person name="Smokvina T."/>
            <person name="Wels M."/>
            <person name="Polka J."/>
            <person name="Chervaux C."/>
            <person name="Brisse S."/>
            <person name="Boekhorst J."/>
            <person name="van Hylckama Vlieg J.E."/>
            <person name="Siezen R.J."/>
        </authorList>
    </citation>
    <scope>NUCLEOTIDE SEQUENCE [LARGE SCALE GENOMIC DNA]</scope>
    <source>
        <strain evidence="16 17">Lpp126</strain>
    </source>
</reference>
<evidence type="ECO:0000256" key="2">
    <source>
        <dbReference type="ARBA" id="ARBA00004752"/>
    </source>
</evidence>
<evidence type="ECO:0000256" key="9">
    <source>
        <dbReference type="ARBA" id="ARBA00023316"/>
    </source>
</evidence>
<protein>
    <recommendedName>
        <fullName evidence="12">UDP-N-acetylglucosamine 1-carboxyvinyltransferase</fullName>
        <ecNumber evidence="11">2.5.1.7</ecNumber>
    </recommendedName>
    <alternativeName>
        <fullName evidence="13">UDP-N-acetylglucosamine enolpyruvyl transferase</fullName>
    </alternativeName>
</protein>
<keyword evidence="8" id="KW-0131">Cell cycle</keyword>
<evidence type="ECO:0000256" key="7">
    <source>
        <dbReference type="ARBA" id="ARBA00022984"/>
    </source>
</evidence>
<dbReference type="GO" id="GO:0009252">
    <property type="term" value="P:peptidoglycan biosynthetic process"/>
    <property type="evidence" value="ECO:0007669"/>
    <property type="project" value="UniProtKB-KW"/>
</dbReference>
<organism evidence="16 17">
    <name type="scientific">Lacticaseibacillus paracasei subsp. paracasei Lpp126</name>
    <dbReference type="NCBI Taxonomy" id="1256206"/>
    <lineage>
        <taxon>Bacteria</taxon>
        <taxon>Bacillati</taxon>
        <taxon>Bacillota</taxon>
        <taxon>Bacilli</taxon>
        <taxon>Lactobacillales</taxon>
        <taxon>Lactobacillaceae</taxon>
        <taxon>Lacticaseibacillus</taxon>
    </lineage>
</organism>
<dbReference type="InterPro" id="IPR036968">
    <property type="entry name" value="Enolpyruvate_Tfrase_sf"/>
</dbReference>
<dbReference type="PANTHER" id="PTHR43783">
    <property type="entry name" value="UDP-N-ACETYLGLUCOSAMINE 1-CARBOXYVINYLTRANSFERASE"/>
    <property type="match status" value="1"/>
</dbReference>
<name>S2RET4_LACPA</name>
<dbReference type="Gene3D" id="3.65.10.10">
    <property type="entry name" value="Enolpyruvate transferase domain"/>
    <property type="match status" value="1"/>
</dbReference>